<name>A0A370GHQ5_9NOCA</name>
<dbReference type="InterPro" id="IPR011322">
    <property type="entry name" value="N-reg_PII-like_a/b"/>
</dbReference>
<dbReference type="Proteomes" id="UP000255355">
    <property type="component" value="Unassembled WGS sequence"/>
</dbReference>
<dbReference type="PANTHER" id="PTHR35983">
    <property type="entry name" value="UPF0166 PROTEIN TM_0021"/>
    <property type="match status" value="1"/>
</dbReference>
<dbReference type="STRING" id="1210089.GCA_001613165_06168"/>
<evidence type="ECO:0000256" key="1">
    <source>
        <dbReference type="ARBA" id="ARBA00010554"/>
    </source>
</evidence>
<dbReference type="Pfam" id="PF02641">
    <property type="entry name" value="DUF190"/>
    <property type="match status" value="1"/>
</dbReference>
<dbReference type="EMBL" id="QQAZ01000022">
    <property type="protein sequence ID" value="RDI43302.1"/>
    <property type="molecule type" value="Genomic_DNA"/>
</dbReference>
<reference evidence="2 3" key="1">
    <citation type="submission" date="2018-07" db="EMBL/GenBank/DDBJ databases">
        <title>Genomic Encyclopedia of Type Strains, Phase IV (KMG-IV): sequencing the most valuable type-strain genomes for metagenomic binning, comparative biology and taxonomic classification.</title>
        <authorList>
            <person name="Goeker M."/>
        </authorList>
    </citation>
    <scope>NUCLEOTIDE SEQUENCE [LARGE SCALE GENOMIC DNA]</scope>
    <source>
        <strain evidence="2 3">DSM 44952</strain>
    </source>
</reference>
<dbReference type="SUPFAM" id="SSF54913">
    <property type="entry name" value="GlnB-like"/>
    <property type="match status" value="1"/>
</dbReference>
<evidence type="ECO:0000313" key="3">
    <source>
        <dbReference type="Proteomes" id="UP000255355"/>
    </source>
</evidence>
<gene>
    <name evidence="2" type="ORF">DFR68_12264</name>
</gene>
<evidence type="ECO:0000313" key="2">
    <source>
        <dbReference type="EMBL" id="RDI43302.1"/>
    </source>
</evidence>
<comment type="similarity">
    <text evidence="1">Belongs to the UPF0166 family.</text>
</comment>
<organism evidence="2 3">
    <name type="scientific">Nocardia mexicana</name>
    <dbReference type="NCBI Taxonomy" id="279262"/>
    <lineage>
        <taxon>Bacteria</taxon>
        <taxon>Bacillati</taxon>
        <taxon>Actinomycetota</taxon>
        <taxon>Actinomycetes</taxon>
        <taxon>Mycobacteriales</taxon>
        <taxon>Nocardiaceae</taxon>
        <taxon>Nocardia</taxon>
    </lineage>
</organism>
<sequence length="160" mass="17766">MVVALGAVVSWVGAAGWTTERHDDWGQVMSEAPMDPVVQIVTEADAWQPDPRWRPAARLTVLLGEDDHWKHRPRYHEIVRRARDAGLAGASVWRGVEGYGVSSRIHTTRMLDLAENLPVMVMVVDDAELLRDFVAANAELFDTGTAALSPVQVWDSGVRR</sequence>
<keyword evidence="3" id="KW-1185">Reference proteome</keyword>
<proteinExistence type="inferred from homology"/>
<dbReference type="Gene3D" id="3.30.70.120">
    <property type="match status" value="1"/>
</dbReference>
<protein>
    <submittedName>
        <fullName evidence="2">Uncharacterized protein</fullName>
    </submittedName>
</protein>
<dbReference type="InterPro" id="IPR003793">
    <property type="entry name" value="UPF0166"/>
</dbReference>
<dbReference type="AlphaFoldDB" id="A0A370GHQ5"/>
<dbReference type="InterPro" id="IPR015867">
    <property type="entry name" value="N-reg_PII/ATP_PRibTrfase_C"/>
</dbReference>
<accession>A0A370GHQ5</accession>
<comment type="caution">
    <text evidence="2">The sequence shown here is derived from an EMBL/GenBank/DDBJ whole genome shotgun (WGS) entry which is preliminary data.</text>
</comment>
<dbReference type="PANTHER" id="PTHR35983:SF1">
    <property type="entry name" value="UPF0166 PROTEIN TM_0021"/>
    <property type="match status" value="1"/>
</dbReference>